<dbReference type="GO" id="GO:0004521">
    <property type="term" value="F:RNA endonuclease activity"/>
    <property type="evidence" value="ECO:0007669"/>
    <property type="project" value="TreeGrafter"/>
</dbReference>
<comment type="caution">
    <text evidence="4">The sequence shown here is derived from an EMBL/GenBank/DDBJ whole genome shotgun (WGS) entry which is preliminary data.</text>
</comment>
<evidence type="ECO:0000256" key="2">
    <source>
        <dbReference type="ARBA" id="ARBA00022649"/>
    </source>
</evidence>
<dbReference type="SUPFAM" id="SSF50118">
    <property type="entry name" value="Cell growth inhibitor/plasmid maintenance toxic component"/>
    <property type="match status" value="1"/>
</dbReference>
<evidence type="ECO:0000256" key="1">
    <source>
        <dbReference type="ARBA" id="ARBA00007521"/>
    </source>
</evidence>
<dbReference type="Gene3D" id="2.30.30.110">
    <property type="match status" value="1"/>
</dbReference>
<proteinExistence type="inferred from homology"/>
<organism evidence="4 5">
    <name type="scientific">Scytonema hofmannii PCC 7110</name>
    <dbReference type="NCBI Taxonomy" id="128403"/>
    <lineage>
        <taxon>Bacteria</taxon>
        <taxon>Bacillati</taxon>
        <taxon>Cyanobacteriota</taxon>
        <taxon>Cyanophyceae</taxon>
        <taxon>Nostocales</taxon>
        <taxon>Scytonemataceae</taxon>
        <taxon>Scytonema</taxon>
    </lineage>
</organism>
<keyword evidence="2" id="KW-1277">Toxin-antitoxin system</keyword>
<dbReference type="InterPro" id="IPR011067">
    <property type="entry name" value="Plasmid_toxin/cell-grow_inhib"/>
</dbReference>
<evidence type="ECO:0000313" key="5">
    <source>
        <dbReference type="Proteomes" id="UP000076925"/>
    </source>
</evidence>
<protein>
    <recommendedName>
        <fullName evidence="3">mRNA interferase</fullName>
        <ecNumber evidence="3">3.1.-.-</ecNumber>
    </recommendedName>
</protein>
<dbReference type="EMBL" id="ANNX02000045">
    <property type="protein sequence ID" value="KYC37909.1"/>
    <property type="molecule type" value="Genomic_DNA"/>
</dbReference>
<comment type="function">
    <text evidence="3">Toxic component of a type II toxin-antitoxin (TA) system.</text>
</comment>
<dbReference type="GO" id="GO:0003677">
    <property type="term" value="F:DNA binding"/>
    <property type="evidence" value="ECO:0007669"/>
    <property type="project" value="InterPro"/>
</dbReference>
<reference evidence="4 5" key="1">
    <citation type="journal article" date="2013" name="Genome Biol. Evol.">
        <title>Genomes of Stigonematalean cyanobacteria (subsection V) and the evolution of oxygenic photosynthesis from prokaryotes to plastids.</title>
        <authorList>
            <person name="Dagan T."/>
            <person name="Roettger M."/>
            <person name="Stucken K."/>
            <person name="Landan G."/>
            <person name="Koch R."/>
            <person name="Major P."/>
            <person name="Gould S.B."/>
            <person name="Goremykin V.V."/>
            <person name="Rippka R."/>
            <person name="Tandeau de Marsac N."/>
            <person name="Gugger M."/>
            <person name="Lockhart P.J."/>
            <person name="Allen J.F."/>
            <person name="Brune I."/>
            <person name="Maus I."/>
            <person name="Puhler A."/>
            <person name="Martin W.F."/>
        </authorList>
    </citation>
    <scope>NUCLEOTIDE SEQUENCE [LARGE SCALE GENOMIC DNA]</scope>
    <source>
        <strain evidence="4 5">PCC 7110</strain>
    </source>
</reference>
<keyword evidence="3" id="KW-0540">Nuclease</keyword>
<keyword evidence="5" id="KW-1185">Reference proteome</keyword>
<dbReference type="Pfam" id="PF02452">
    <property type="entry name" value="PemK_toxin"/>
    <property type="match status" value="1"/>
</dbReference>
<dbReference type="Proteomes" id="UP000076925">
    <property type="component" value="Unassembled WGS sequence"/>
</dbReference>
<dbReference type="GO" id="GO:0006402">
    <property type="term" value="P:mRNA catabolic process"/>
    <property type="evidence" value="ECO:0007669"/>
    <property type="project" value="TreeGrafter"/>
</dbReference>
<dbReference type="PIRSF" id="PIRSF033490">
    <property type="entry name" value="MazF"/>
    <property type="match status" value="1"/>
</dbReference>
<dbReference type="InterPro" id="IPR003477">
    <property type="entry name" value="PemK-like"/>
</dbReference>
<gene>
    <name evidence="4" type="ORF">WA1_05275</name>
</gene>
<name>A0A139WZN2_9CYAN</name>
<keyword evidence="3" id="KW-0378">Hydrolase</keyword>
<dbReference type="GO" id="GO:0016787">
    <property type="term" value="F:hydrolase activity"/>
    <property type="evidence" value="ECO:0007669"/>
    <property type="project" value="UniProtKB-KW"/>
</dbReference>
<dbReference type="GO" id="GO:0016075">
    <property type="term" value="P:rRNA catabolic process"/>
    <property type="evidence" value="ECO:0007669"/>
    <property type="project" value="TreeGrafter"/>
</dbReference>
<dbReference type="PANTHER" id="PTHR33988">
    <property type="entry name" value="ENDORIBONUCLEASE MAZF-RELATED"/>
    <property type="match status" value="1"/>
</dbReference>
<evidence type="ECO:0000313" key="4">
    <source>
        <dbReference type="EMBL" id="KYC37909.1"/>
    </source>
</evidence>
<dbReference type="STRING" id="128403.WA1_05275"/>
<dbReference type="AlphaFoldDB" id="A0A139WZN2"/>
<dbReference type="PANTHER" id="PTHR33988:SF2">
    <property type="entry name" value="ENDORIBONUCLEASE MAZF"/>
    <property type="match status" value="1"/>
</dbReference>
<sequence length="115" mass="12616">MTIKRGEVWLADLNPTRGSEQGGTRPVIIFQNDVVSQFSTTVITIPLTSNLRRASLPTCLLIPSGEGGLDRESVALCYQLRVIDISRLQRKLGDLTNETLTSIEGTVLLTLGYQL</sequence>
<evidence type="ECO:0000256" key="3">
    <source>
        <dbReference type="PIRNR" id="PIRNR033490"/>
    </source>
</evidence>
<dbReference type="OrthoDB" id="9808744at2"/>
<comment type="similarity">
    <text evidence="1 3">Belongs to the PemK/MazF family.</text>
</comment>
<dbReference type="EC" id="3.1.-.-" evidence="3"/>
<dbReference type="RefSeq" id="WP_017743095.1">
    <property type="nucleotide sequence ID" value="NZ_KQ976354.1"/>
</dbReference>
<accession>A0A139WZN2</accession>
<keyword evidence="3" id="KW-0255">Endonuclease</keyword>